<dbReference type="RefSeq" id="WP_010854313.1">
    <property type="nucleotide sequence ID" value="NZ_AQHR01000059.1"/>
</dbReference>
<dbReference type="PANTHER" id="PTHR35794:SF2">
    <property type="entry name" value="CELL DIVISION PROTEIN DIVIVA"/>
    <property type="match status" value="1"/>
</dbReference>
<dbReference type="PANTHER" id="PTHR35794">
    <property type="entry name" value="CELL DIVISION PROTEIN DIVIVA"/>
    <property type="match status" value="1"/>
</dbReference>
<evidence type="ECO:0000313" key="9">
    <source>
        <dbReference type="EMBL" id="EON77307.1"/>
    </source>
</evidence>
<gene>
    <name evidence="9" type="ORF">ADIS_2175</name>
</gene>
<protein>
    <submittedName>
        <fullName evidence="9">Cell division initiation protein DivIVA</fullName>
    </submittedName>
</protein>
<keyword evidence="5 7" id="KW-0175">Coiled coil</keyword>
<feature type="compositionally biased region" description="Acidic residues" evidence="8">
    <location>
        <begin position="233"/>
        <end position="245"/>
    </location>
</feature>
<dbReference type="AlphaFoldDB" id="R7ZT96"/>
<keyword evidence="3" id="KW-0963">Cytoplasm</keyword>
<dbReference type="PATRIC" id="fig|1288963.3.peg.2166"/>
<evidence type="ECO:0000256" key="1">
    <source>
        <dbReference type="ARBA" id="ARBA00004496"/>
    </source>
</evidence>
<dbReference type="GO" id="GO:0051301">
    <property type="term" value="P:cell division"/>
    <property type="evidence" value="ECO:0007669"/>
    <property type="project" value="UniProtKB-KW"/>
</dbReference>
<evidence type="ECO:0000256" key="3">
    <source>
        <dbReference type="ARBA" id="ARBA00022490"/>
    </source>
</evidence>
<name>R7ZT96_9BACT</name>
<evidence type="ECO:0000256" key="2">
    <source>
        <dbReference type="ARBA" id="ARBA00009008"/>
    </source>
</evidence>
<evidence type="ECO:0000256" key="4">
    <source>
        <dbReference type="ARBA" id="ARBA00022618"/>
    </source>
</evidence>
<dbReference type="GO" id="GO:0005737">
    <property type="term" value="C:cytoplasm"/>
    <property type="evidence" value="ECO:0007669"/>
    <property type="project" value="UniProtKB-SubCell"/>
</dbReference>
<feature type="compositionally biased region" description="Basic and acidic residues" evidence="8">
    <location>
        <begin position="222"/>
        <end position="232"/>
    </location>
</feature>
<evidence type="ECO:0000256" key="6">
    <source>
        <dbReference type="ARBA" id="ARBA00023306"/>
    </source>
</evidence>
<dbReference type="Proteomes" id="UP000013909">
    <property type="component" value="Unassembled WGS sequence"/>
</dbReference>
<dbReference type="Pfam" id="PF05103">
    <property type="entry name" value="DivIVA"/>
    <property type="match status" value="1"/>
</dbReference>
<comment type="caution">
    <text evidence="9">The sequence shown here is derived from an EMBL/GenBank/DDBJ whole genome shotgun (WGS) entry which is preliminary data.</text>
</comment>
<keyword evidence="6" id="KW-0131">Cell cycle</keyword>
<organism evidence="9 10">
    <name type="scientific">Lunatimonas lonarensis</name>
    <dbReference type="NCBI Taxonomy" id="1232681"/>
    <lineage>
        <taxon>Bacteria</taxon>
        <taxon>Pseudomonadati</taxon>
        <taxon>Bacteroidota</taxon>
        <taxon>Cytophagia</taxon>
        <taxon>Cytophagales</taxon>
        <taxon>Cyclobacteriaceae</taxon>
    </lineage>
</organism>
<evidence type="ECO:0000313" key="10">
    <source>
        <dbReference type="Proteomes" id="UP000013909"/>
    </source>
</evidence>
<keyword evidence="10" id="KW-1185">Reference proteome</keyword>
<evidence type="ECO:0000256" key="7">
    <source>
        <dbReference type="SAM" id="Coils"/>
    </source>
</evidence>
<feature type="compositionally biased region" description="Polar residues" evidence="8">
    <location>
        <begin position="246"/>
        <end position="260"/>
    </location>
</feature>
<sequence length="288" mass="32830">MKITPLDIRQKTFEKQIRGYDKEEVSAFLTYLSQEWEKVMDEKKMLQLQFEQADKEAKKLREIEQSLFKTLKTAEDTGASIIEHANDTANQILKEAQMEADLLISDAKNMAKNTRELAESKSKGVFEDLREEVSLLSKAYEELLAQRELLLGNLRKLAQDTLENIRVSQEDFQQVDLSLPSHQVRELLEKGSLALQTESEEYEPEMELILKPEIPDVERIYTEGDEETKPDSTEDAVSDYAETESTESSIQGEETTSSQADIEPKPKEVSPNPSKKGHGTGSFFDQFN</sequence>
<dbReference type="EMBL" id="AQHR01000059">
    <property type="protein sequence ID" value="EON77307.1"/>
    <property type="molecule type" value="Genomic_DNA"/>
</dbReference>
<accession>R7ZT96</accession>
<evidence type="ECO:0000256" key="8">
    <source>
        <dbReference type="SAM" id="MobiDB-lite"/>
    </source>
</evidence>
<dbReference type="NCBIfam" id="TIGR03544">
    <property type="entry name" value="DivI1A_domain"/>
    <property type="match status" value="1"/>
</dbReference>
<dbReference type="OrthoDB" id="9815492at2"/>
<reference evidence="9 10" key="1">
    <citation type="submission" date="2013-02" db="EMBL/GenBank/DDBJ databases">
        <title>A novel strain isolated from Lonar lake, Maharashtra, India.</title>
        <authorList>
            <person name="Singh A."/>
        </authorList>
    </citation>
    <scope>NUCLEOTIDE SEQUENCE [LARGE SCALE GENOMIC DNA]</scope>
    <source>
        <strain evidence="9 10">AK24</strain>
    </source>
</reference>
<keyword evidence="4 9" id="KW-0132">Cell division</keyword>
<dbReference type="STRING" id="1232681.ADIS_2175"/>
<comment type="subcellular location">
    <subcellularLocation>
        <location evidence="1">Cytoplasm</location>
    </subcellularLocation>
</comment>
<dbReference type="InterPro" id="IPR007793">
    <property type="entry name" value="DivIVA_fam"/>
</dbReference>
<feature type="coiled-coil region" evidence="7">
    <location>
        <begin position="93"/>
        <end position="160"/>
    </location>
</feature>
<dbReference type="Gene3D" id="6.10.250.660">
    <property type="match status" value="1"/>
</dbReference>
<evidence type="ECO:0000256" key="5">
    <source>
        <dbReference type="ARBA" id="ARBA00023054"/>
    </source>
</evidence>
<feature type="region of interest" description="Disordered" evidence="8">
    <location>
        <begin position="222"/>
        <end position="288"/>
    </location>
</feature>
<proteinExistence type="inferred from homology"/>
<comment type="similarity">
    <text evidence="2">Belongs to the DivIVA family.</text>
</comment>
<dbReference type="InterPro" id="IPR019933">
    <property type="entry name" value="DivIVA_domain"/>
</dbReference>
<dbReference type="Gene3D" id="1.20.5.2950">
    <property type="match status" value="1"/>
</dbReference>